<keyword evidence="6" id="KW-1185">Reference proteome</keyword>
<accession>A0A135TTP4</accession>
<dbReference type="Gene3D" id="3.40.640.10">
    <property type="entry name" value="Type I PLP-dependent aspartate aminotransferase-like (Major domain)"/>
    <property type="match status" value="1"/>
</dbReference>
<proteinExistence type="predicted"/>
<sequence length="993" mass="110892">MPANGTQPGDIDENQAKHALVSSWFLGPRAENLDVLENLFRQALKRQEETRIELADDESDKYFFITKDMKELDIYKQSIHKLKKSSTDLSGKLAKHSVPFWSPRYNAHMNMDTTLASIVGYMSTMIYNPNNVATEASPFTTEVERQVGQELSEMLGYNRQDENPAPWGHITCDGSVANLEAIWATRNLKFYPVSLKLAIEEGTLKFLSTVEPPFKVETCNSGSKEFMKLTIKELLNLTPSTVLSIPTLLGEKYSISPGFLQDALRPFLVQTTGKDDLERKLKINPGKYMICATKHYSWPKGGAISGIGSENFVDVNVDNEARMDADDLRTKLNECIKNNTPIFGVVAIMGSTEHGACDPLAEIIKIRDEYQKKEGVSFAVHCDAAWGGYFASLLWGRDGRGPGDIPYVPAMPLNPYTKTQLEALKHADSITIDPHKSGYINYPAGGLCYRDGRMRYLLTWTSPIVFHPGDDKGSMGVYGVEGSKPGASAVATWLTHQSLGLDQEGYGRLLGEAIFSCTKLYCHWVTMTPKPQDRPADSLIVVPLIRLPSEITPGIGVEVQKDYIRKNILGRDNKTLFEDKKAWDLLCELGGDLMINAFATNFTIDNEVNQDVGEANYLNQWIFSKLSVSSEKDVVKERPLFLTSSEFGEKAYGKCLETFKLRLGLKTTDKEGNVKPSRGSLRFLVNVTMSPWPTSPDFMSRMVEEFRKIAERGVKRVIIRNKRTPDFHGFVVQGVEKLYFTHIAMFNMANHRKQLIITADLPANVQARYKEERRKNPGQFYTIANVEKEMLENLVDGLLNPDTASKLKFRLDKGIPAGDTPPLEEGFALSNVRVVVDESMAFAALDDEYPAKMPFYLYGSKSEVHLDHVLKTAPNAQISADLVKTNLTEHLTDEQLKDGVVVVLDNVFEASLQPLPTTVQESDKQKHVLNLEAPGFSLKKGFDHKASVYKTYEEAKSGKGEPIATGTISIGDAVFADWDDVNMDPAAENDHQH</sequence>
<dbReference type="AlphaFoldDB" id="A0A135TTP4"/>
<dbReference type="PANTHER" id="PTHR42735">
    <property type="match status" value="1"/>
</dbReference>
<feature type="modified residue" description="N6-(pyridoxal phosphate)lysine" evidence="4">
    <location>
        <position position="436"/>
    </location>
</feature>
<dbReference type="GO" id="GO:0016830">
    <property type="term" value="F:carbon-carbon lyase activity"/>
    <property type="evidence" value="ECO:0007669"/>
    <property type="project" value="InterPro"/>
</dbReference>
<comment type="caution">
    <text evidence="5">The sequence shown here is derived from an EMBL/GenBank/DDBJ whole genome shotgun (WGS) entry which is preliminary data.</text>
</comment>
<evidence type="ECO:0000256" key="2">
    <source>
        <dbReference type="ARBA" id="ARBA00022898"/>
    </source>
</evidence>
<comment type="cofactor">
    <cofactor evidence="1 4">
        <name>pyridoxal 5'-phosphate</name>
        <dbReference type="ChEBI" id="CHEBI:597326"/>
    </cofactor>
</comment>
<reference evidence="5 6" key="1">
    <citation type="submission" date="2014-02" db="EMBL/GenBank/DDBJ databases">
        <title>The genome sequence of Colletotrichum nymphaeae SA-01.</title>
        <authorList>
            <person name="Baroncelli R."/>
            <person name="Thon M.R."/>
        </authorList>
    </citation>
    <scope>NUCLEOTIDE SEQUENCE [LARGE SCALE GENOMIC DNA]</scope>
    <source>
        <strain evidence="5 6">SA-01</strain>
    </source>
</reference>
<organism evidence="5 6">
    <name type="scientific">Colletotrichum nymphaeae SA-01</name>
    <dbReference type="NCBI Taxonomy" id="1460502"/>
    <lineage>
        <taxon>Eukaryota</taxon>
        <taxon>Fungi</taxon>
        <taxon>Dikarya</taxon>
        <taxon>Ascomycota</taxon>
        <taxon>Pezizomycotina</taxon>
        <taxon>Sordariomycetes</taxon>
        <taxon>Hypocreomycetidae</taxon>
        <taxon>Glomerellales</taxon>
        <taxon>Glomerellaceae</taxon>
        <taxon>Colletotrichum</taxon>
        <taxon>Colletotrichum acutatum species complex</taxon>
    </lineage>
</organism>
<evidence type="ECO:0008006" key="7">
    <source>
        <dbReference type="Google" id="ProtNLM"/>
    </source>
</evidence>
<keyword evidence="2 4" id="KW-0663">Pyridoxal phosphate</keyword>
<gene>
    <name evidence="5" type="ORF">CNYM01_07651</name>
</gene>
<dbReference type="InterPro" id="IPR015421">
    <property type="entry name" value="PyrdxlP-dep_Trfase_major"/>
</dbReference>
<dbReference type="PANTHER" id="PTHR42735:SF4">
    <property type="entry name" value="PYRIDOXAL PHOSPHATE-DEPENDENT DECARBOXYLASE FAMILY PROTEIN"/>
    <property type="match status" value="1"/>
</dbReference>
<dbReference type="Pfam" id="PF00282">
    <property type="entry name" value="Pyridoxal_deC"/>
    <property type="match status" value="1"/>
</dbReference>
<dbReference type="Proteomes" id="UP000070054">
    <property type="component" value="Unassembled WGS sequence"/>
</dbReference>
<evidence type="ECO:0000313" key="5">
    <source>
        <dbReference type="EMBL" id="KXH51499.1"/>
    </source>
</evidence>
<dbReference type="EMBL" id="JEMN01001023">
    <property type="protein sequence ID" value="KXH51499.1"/>
    <property type="molecule type" value="Genomic_DNA"/>
</dbReference>
<dbReference type="GO" id="GO:0019752">
    <property type="term" value="P:carboxylic acid metabolic process"/>
    <property type="evidence" value="ECO:0007669"/>
    <property type="project" value="InterPro"/>
</dbReference>
<dbReference type="SUPFAM" id="SSF53383">
    <property type="entry name" value="PLP-dependent transferases"/>
    <property type="match status" value="1"/>
</dbReference>
<name>A0A135TTP4_9PEZI</name>
<dbReference type="GO" id="GO:0030170">
    <property type="term" value="F:pyridoxal phosphate binding"/>
    <property type="evidence" value="ECO:0007669"/>
    <property type="project" value="InterPro"/>
</dbReference>
<protein>
    <recommendedName>
        <fullName evidence="7">Pyridoxal-dependent decarboxylase domain-containing protein</fullName>
    </recommendedName>
</protein>
<dbReference type="InterPro" id="IPR015424">
    <property type="entry name" value="PyrdxlP-dep_Trfase"/>
</dbReference>
<keyword evidence="3" id="KW-0456">Lyase</keyword>
<dbReference type="InterPro" id="IPR002129">
    <property type="entry name" value="PyrdxlP-dep_de-COase"/>
</dbReference>
<evidence type="ECO:0000256" key="1">
    <source>
        <dbReference type="ARBA" id="ARBA00001933"/>
    </source>
</evidence>
<dbReference type="OrthoDB" id="2161780at2759"/>
<dbReference type="InterPro" id="IPR050477">
    <property type="entry name" value="GrpII_AminoAcid_Decarb"/>
</dbReference>
<evidence type="ECO:0000256" key="4">
    <source>
        <dbReference type="PIRSR" id="PIRSR602129-50"/>
    </source>
</evidence>
<evidence type="ECO:0000313" key="6">
    <source>
        <dbReference type="Proteomes" id="UP000070054"/>
    </source>
</evidence>
<evidence type="ECO:0000256" key="3">
    <source>
        <dbReference type="ARBA" id="ARBA00023239"/>
    </source>
</evidence>